<accession>A0A0B2VCC0</accession>
<dbReference type="OrthoDB" id="10541710at2759"/>
<feature type="region of interest" description="Disordered" evidence="1">
    <location>
        <begin position="1"/>
        <end position="33"/>
    </location>
</feature>
<feature type="compositionally biased region" description="Polar residues" evidence="1">
    <location>
        <begin position="1"/>
        <end position="15"/>
    </location>
</feature>
<evidence type="ECO:0000313" key="2">
    <source>
        <dbReference type="EMBL" id="KHN78635.1"/>
    </source>
</evidence>
<dbReference type="Proteomes" id="UP000031036">
    <property type="component" value="Unassembled WGS sequence"/>
</dbReference>
<reference evidence="2 3" key="1">
    <citation type="submission" date="2014-11" db="EMBL/GenBank/DDBJ databases">
        <title>Genetic blueprint of the zoonotic pathogen Toxocara canis.</title>
        <authorList>
            <person name="Zhu X.-Q."/>
            <person name="Korhonen P.K."/>
            <person name="Cai H."/>
            <person name="Young N.D."/>
            <person name="Nejsum P."/>
            <person name="von Samson-Himmelstjerna G."/>
            <person name="Boag P.R."/>
            <person name="Tan P."/>
            <person name="Li Q."/>
            <person name="Min J."/>
            <person name="Yang Y."/>
            <person name="Wang X."/>
            <person name="Fang X."/>
            <person name="Hall R.S."/>
            <person name="Hofmann A."/>
            <person name="Sternberg P.W."/>
            <person name="Jex A.R."/>
            <person name="Gasser R.B."/>
        </authorList>
    </citation>
    <scope>NUCLEOTIDE SEQUENCE [LARGE SCALE GENOMIC DNA]</scope>
    <source>
        <strain evidence="2">PN_DK_2014</strain>
    </source>
</reference>
<keyword evidence="3" id="KW-1185">Reference proteome</keyword>
<evidence type="ECO:0000256" key="1">
    <source>
        <dbReference type="SAM" id="MobiDB-lite"/>
    </source>
</evidence>
<organism evidence="2 3">
    <name type="scientific">Toxocara canis</name>
    <name type="common">Canine roundworm</name>
    <dbReference type="NCBI Taxonomy" id="6265"/>
    <lineage>
        <taxon>Eukaryota</taxon>
        <taxon>Metazoa</taxon>
        <taxon>Ecdysozoa</taxon>
        <taxon>Nematoda</taxon>
        <taxon>Chromadorea</taxon>
        <taxon>Rhabditida</taxon>
        <taxon>Spirurina</taxon>
        <taxon>Ascaridomorpha</taxon>
        <taxon>Ascaridoidea</taxon>
        <taxon>Toxocaridae</taxon>
        <taxon>Toxocara</taxon>
    </lineage>
</organism>
<dbReference type="AlphaFoldDB" id="A0A0B2VCC0"/>
<dbReference type="EMBL" id="JPKZ01002073">
    <property type="protein sequence ID" value="KHN78635.1"/>
    <property type="molecule type" value="Genomic_DNA"/>
</dbReference>
<name>A0A0B2VCC0_TOXCA</name>
<proteinExistence type="predicted"/>
<protein>
    <submittedName>
        <fullName evidence="2">Uncharacterized protein</fullName>
    </submittedName>
</protein>
<comment type="caution">
    <text evidence="2">The sequence shown here is derived from an EMBL/GenBank/DDBJ whole genome shotgun (WGS) entry which is preliminary data.</text>
</comment>
<sequence>MRYSRLASSELNETNWRGEAQPLMGDSSASGSTSRDDVYLLPLAGSPSSSRIHLNDFNMFRSAAA</sequence>
<gene>
    <name evidence="2" type="ORF">Tcan_17506</name>
</gene>
<evidence type="ECO:0000313" key="3">
    <source>
        <dbReference type="Proteomes" id="UP000031036"/>
    </source>
</evidence>